<protein>
    <submittedName>
        <fullName evidence="2">Uncharacterized protein</fullName>
    </submittedName>
</protein>
<dbReference type="Proteomes" id="UP000010932">
    <property type="component" value="Unassembled WGS sequence"/>
</dbReference>
<evidence type="ECO:0000313" key="3">
    <source>
        <dbReference type="Proteomes" id="UP000010932"/>
    </source>
</evidence>
<organism evidence="2 3">
    <name type="scientific">Microcystis aeruginosa TAIHU98</name>
    <dbReference type="NCBI Taxonomy" id="1134457"/>
    <lineage>
        <taxon>Bacteria</taxon>
        <taxon>Bacillati</taxon>
        <taxon>Cyanobacteriota</taxon>
        <taxon>Cyanophyceae</taxon>
        <taxon>Oscillatoriophycideae</taxon>
        <taxon>Chroococcales</taxon>
        <taxon>Microcystaceae</taxon>
        <taxon>Microcystis</taxon>
    </lineage>
</organism>
<accession>L7EBD3</accession>
<evidence type="ECO:0000313" key="2">
    <source>
        <dbReference type="EMBL" id="ELP56181.1"/>
    </source>
</evidence>
<dbReference type="PATRIC" id="fig|1134457.3.peg.844"/>
<name>L7EBD3_MICAE</name>
<gene>
    <name evidence="2" type="ORF">O53_782</name>
</gene>
<reference evidence="2 3" key="1">
    <citation type="journal article" date="2013" name="Genome Announc.">
        <title>Whole-Genome Sequence of Microcystis aeruginosa TAIHU98, a Nontoxic Bloom-Forming Strain Isolated from Taihu Lake, China.</title>
        <authorList>
            <person name="Yang C."/>
            <person name="Zhang W."/>
            <person name="Ren M."/>
            <person name="Song L."/>
            <person name="Li T."/>
            <person name="Zhao J."/>
        </authorList>
    </citation>
    <scope>NUCLEOTIDE SEQUENCE [LARGE SCALE GENOMIC DNA]</scope>
    <source>
        <strain evidence="2 3">TAIHU98</strain>
    </source>
</reference>
<comment type="caution">
    <text evidence="2">The sequence shown here is derived from an EMBL/GenBank/DDBJ whole genome shotgun (WGS) entry which is preliminary data.</text>
</comment>
<dbReference type="EMBL" id="ANKQ01000001">
    <property type="protein sequence ID" value="ELP56181.1"/>
    <property type="molecule type" value="Genomic_DNA"/>
</dbReference>
<evidence type="ECO:0000256" key="1">
    <source>
        <dbReference type="SAM" id="MobiDB-lite"/>
    </source>
</evidence>
<dbReference type="AlphaFoldDB" id="L7EBD3"/>
<feature type="region of interest" description="Disordered" evidence="1">
    <location>
        <begin position="1"/>
        <end position="45"/>
    </location>
</feature>
<sequence length="45" mass="4919">MIRGTGDRSQEPVVRSQSSGVSILPTPHTPHPTPHTPHPTPYDCF</sequence>
<proteinExistence type="predicted"/>
<feature type="compositionally biased region" description="Basic and acidic residues" evidence="1">
    <location>
        <begin position="1"/>
        <end position="10"/>
    </location>
</feature>
<feature type="compositionally biased region" description="Pro residues" evidence="1">
    <location>
        <begin position="27"/>
        <end position="45"/>
    </location>
</feature>